<reference evidence="2 3" key="1">
    <citation type="journal article" date="2013" name="Nature">
        <title>Anaerobic oxidation of methane coupled to nitrate reduction in a novel archaeal lineage.</title>
        <authorList>
            <person name="Haroon M.F."/>
            <person name="Hu S."/>
            <person name="Shi Y."/>
            <person name="Imelfort M."/>
            <person name="Keller J."/>
            <person name="Hugenholtz P."/>
            <person name="Yuan Z."/>
            <person name="Tyson G.W."/>
        </authorList>
    </citation>
    <scope>NUCLEOTIDE SEQUENCE [LARGE SCALE GENOMIC DNA]</scope>
    <source>
        <strain evidence="2 3">ANME-2d</strain>
    </source>
</reference>
<comment type="caution">
    <text evidence="2">The sequence shown here is derived from an EMBL/GenBank/DDBJ whole genome shotgun (WGS) entry which is preliminary data.</text>
</comment>
<dbReference type="Gene3D" id="3.30.950.30">
    <property type="entry name" value="Schlafen, AAA domain"/>
    <property type="match status" value="1"/>
</dbReference>
<name>A0A062V920_9EURY</name>
<dbReference type="InterPro" id="IPR007421">
    <property type="entry name" value="Schlafen_AlbA_2_dom"/>
</dbReference>
<organism evidence="2 3">
    <name type="scientific">Candidatus Methanoperedens nitratireducens</name>
    <dbReference type="NCBI Taxonomy" id="1392998"/>
    <lineage>
        <taxon>Archaea</taxon>
        <taxon>Methanobacteriati</taxon>
        <taxon>Methanobacteriota</taxon>
        <taxon>Stenosarchaea group</taxon>
        <taxon>Methanomicrobia</taxon>
        <taxon>Methanosarcinales</taxon>
        <taxon>ANME-2 cluster</taxon>
        <taxon>Candidatus Methanoperedentaceae</taxon>
        <taxon>Candidatus Methanoperedens</taxon>
    </lineage>
</organism>
<dbReference type="EMBL" id="JMIY01000004">
    <property type="protein sequence ID" value="KCZ71850.1"/>
    <property type="molecule type" value="Genomic_DNA"/>
</dbReference>
<keyword evidence="3" id="KW-1185">Reference proteome</keyword>
<dbReference type="InterPro" id="IPR038461">
    <property type="entry name" value="Schlafen_AlbA_2_dom_sf"/>
</dbReference>
<dbReference type="RefSeq" id="WP_048090856.1">
    <property type="nucleotide sequence ID" value="NZ_JMIY01000004.1"/>
</dbReference>
<protein>
    <submittedName>
        <fullName evidence="2">Divergent AAA domain-containing protein</fullName>
    </submittedName>
</protein>
<proteinExistence type="predicted"/>
<dbReference type="Proteomes" id="UP000027153">
    <property type="component" value="Unassembled WGS sequence"/>
</dbReference>
<dbReference type="Pfam" id="PF04326">
    <property type="entry name" value="SLFN_AlbA_2"/>
    <property type="match status" value="1"/>
</dbReference>
<dbReference type="AlphaFoldDB" id="A0A062V920"/>
<evidence type="ECO:0000313" key="2">
    <source>
        <dbReference type="EMBL" id="KCZ71850.1"/>
    </source>
</evidence>
<sequence>MREVVGGIVINEVEAEPLSDYVVDFLISQRKESPILDFKKIISIRKDSDFPEIAKDIFAFSNYGGGWILIGWEETSPNMFVPVGLPEDYKVDQATLQEKFNSFTDSPIELLYKELNKDFKDLFIKAKEEVRQKVNSISNKFAIIFIPPSYILLKPNKEGKYKKGEKEKVVFSKDEYFYRRGTQNIHPSSYELQLIKKRLEKEQYRLSVLSGEPDKISEKIYSNLFKVTKMPEYVYIGQKKDYDNVSIKVLLKQEGIFPEWQHKFKIWNNSIVTFENLAEEYNSYRKLVIPQTIRKESIETWLDDEDKNRIIVELLNREMRHYAIAKGLYYFENKNKFYYTLEEDNRKEQWHSRYRRATKEVAAKMYAEQLKDFIYWHVAFSPNFIQLGRKGFFYRILPTFVITDDGRNPRTGPEEGTIITRLSYDRYNSMYLNTVLFWMHQLGNGGDIQIGDYLTISSEPLTVELPVGIIYDIPSSEFRLEIDDELNSESYEGTDFE</sequence>
<gene>
    <name evidence="2" type="ORF">ANME2D_01905</name>
</gene>
<dbReference type="OrthoDB" id="383185at2157"/>
<evidence type="ECO:0000313" key="3">
    <source>
        <dbReference type="Proteomes" id="UP000027153"/>
    </source>
</evidence>
<evidence type="ECO:0000259" key="1">
    <source>
        <dbReference type="Pfam" id="PF04326"/>
    </source>
</evidence>
<feature type="domain" description="Schlafen AlbA-2" evidence="1">
    <location>
        <begin position="32"/>
        <end position="186"/>
    </location>
</feature>
<accession>A0A062V920</accession>